<dbReference type="Proteomes" id="UP000037247">
    <property type="component" value="Unassembled WGS sequence"/>
</dbReference>
<organism evidence="1 2">
    <name type="scientific">Gordonia jacobaea</name>
    <dbReference type="NCBI Taxonomy" id="122202"/>
    <lineage>
        <taxon>Bacteria</taxon>
        <taxon>Bacillati</taxon>
        <taxon>Actinomycetota</taxon>
        <taxon>Actinomycetes</taxon>
        <taxon>Mycobacteriales</taxon>
        <taxon>Gordoniaceae</taxon>
        <taxon>Gordonia</taxon>
    </lineage>
</organism>
<reference evidence="1 2" key="1">
    <citation type="submission" date="2015-05" db="EMBL/GenBank/DDBJ databases">
        <title>Draft genome sequence of the bacterium Gordonia jacobaea a new member of the Gordonia genus.</title>
        <authorList>
            <person name="Jimenez-Galisteo G."/>
            <person name="Dominguez A."/>
            <person name="Munoz E."/>
            <person name="Vinas M."/>
        </authorList>
    </citation>
    <scope>NUCLEOTIDE SEQUENCE [LARGE SCALE GENOMIC DNA]</scope>
    <source>
        <strain evidence="2">mv1</strain>
    </source>
</reference>
<dbReference type="InterPro" id="IPR038056">
    <property type="entry name" value="YjbR-like_sf"/>
</dbReference>
<keyword evidence="2" id="KW-1185">Reference proteome</keyword>
<evidence type="ECO:0000313" key="2">
    <source>
        <dbReference type="Proteomes" id="UP000037247"/>
    </source>
</evidence>
<gene>
    <name evidence="1" type="ORF">ABW18_07955</name>
</gene>
<accession>A0ABR5IFD4</accession>
<protein>
    <submittedName>
        <fullName evidence="1">Phosphoribosylglycinamide formyltransferase</fullName>
    </submittedName>
</protein>
<dbReference type="EMBL" id="LDTZ01000015">
    <property type="protein sequence ID" value="KNA92081.1"/>
    <property type="molecule type" value="Genomic_DNA"/>
</dbReference>
<comment type="caution">
    <text evidence="1">The sequence shown here is derived from an EMBL/GenBank/DDBJ whole genome shotgun (WGS) entry which is preliminary data.</text>
</comment>
<dbReference type="Pfam" id="PF04237">
    <property type="entry name" value="YjbR"/>
    <property type="match status" value="1"/>
</dbReference>
<name>A0ABR5IFD4_9ACTN</name>
<evidence type="ECO:0000313" key="1">
    <source>
        <dbReference type="EMBL" id="KNA92081.1"/>
    </source>
</evidence>
<dbReference type="SUPFAM" id="SSF142906">
    <property type="entry name" value="YjbR-like"/>
    <property type="match status" value="1"/>
</dbReference>
<sequence>MPHPIVFDDADPLLGRVRAIALALPDTTEVVAHGRPTFRCGKMFGTYGGSIKGGERHDQSLLFIPDDAERDALVDDPRIFLPAYVGVYGWLGMLLDKKTDWDEVAELLDASYRHVAPKKSLAKLPPL</sequence>
<dbReference type="Gene3D" id="3.90.1150.30">
    <property type="match status" value="1"/>
</dbReference>
<dbReference type="InterPro" id="IPR058532">
    <property type="entry name" value="YjbR/MT2646/Rv2570-like"/>
</dbReference>
<dbReference type="RefSeq" id="WP_049698414.1">
    <property type="nucleotide sequence ID" value="NZ_CBDRLS010000004.1"/>
</dbReference>
<proteinExistence type="predicted"/>